<dbReference type="InterPro" id="IPR002523">
    <property type="entry name" value="MgTranspt_CorA/ZnTranspt_ZntB"/>
</dbReference>
<evidence type="ECO:0000313" key="14">
    <source>
        <dbReference type="Proteomes" id="UP001185092"/>
    </source>
</evidence>
<evidence type="ECO:0000256" key="12">
    <source>
        <dbReference type="RuleBase" id="RU362010"/>
    </source>
</evidence>
<dbReference type="Gene3D" id="3.30.460.20">
    <property type="entry name" value="CorA soluble domain-like"/>
    <property type="match status" value="1"/>
</dbReference>
<gene>
    <name evidence="12" type="primary">corA</name>
    <name evidence="13" type="ORF">HNQ88_003404</name>
</gene>
<feature type="transmembrane region" description="Helical" evidence="12">
    <location>
        <begin position="291"/>
        <end position="311"/>
    </location>
</feature>
<comment type="similarity">
    <text evidence="2 12">Belongs to the CorA metal ion transporter (MIT) (TC 1.A.35) family.</text>
</comment>
<comment type="catalytic activity">
    <reaction evidence="10">
        <text>Mg(2+)(in) = Mg(2+)(out)</text>
        <dbReference type="Rhea" id="RHEA:29827"/>
        <dbReference type="ChEBI" id="CHEBI:18420"/>
    </reaction>
</comment>
<keyword evidence="9 12" id="KW-0472">Membrane</keyword>
<dbReference type="PANTHER" id="PTHR46494">
    <property type="entry name" value="CORA FAMILY METAL ION TRANSPORTER (EUROFUNG)"/>
    <property type="match status" value="1"/>
</dbReference>
<comment type="function">
    <text evidence="11">Mediates influx of magnesium ions. Alternates between open and closed states. Activated by low cytoplasmic Mg(2+) levels. Inactive when cytoplasmic Mg(2+) levels are high.</text>
</comment>
<comment type="caution">
    <text evidence="13">The sequence shown here is derived from an EMBL/GenBank/DDBJ whole genome shotgun (WGS) entry which is preliminary data.</text>
</comment>
<dbReference type="Pfam" id="PF01544">
    <property type="entry name" value="CorA"/>
    <property type="match status" value="1"/>
</dbReference>
<dbReference type="CDD" id="cd12828">
    <property type="entry name" value="TmCorA-like_1"/>
    <property type="match status" value="1"/>
</dbReference>
<evidence type="ECO:0000256" key="8">
    <source>
        <dbReference type="ARBA" id="ARBA00023065"/>
    </source>
</evidence>
<keyword evidence="5 12" id="KW-0812">Transmembrane</keyword>
<feature type="transmembrane region" description="Helical" evidence="12">
    <location>
        <begin position="323"/>
        <end position="343"/>
    </location>
</feature>
<dbReference type="GO" id="GO:0050897">
    <property type="term" value="F:cobalt ion binding"/>
    <property type="evidence" value="ECO:0007669"/>
    <property type="project" value="TreeGrafter"/>
</dbReference>
<dbReference type="PANTHER" id="PTHR46494:SF1">
    <property type="entry name" value="CORA FAMILY METAL ION TRANSPORTER (EUROFUNG)"/>
    <property type="match status" value="1"/>
</dbReference>
<evidence type="ECO:0000256" key="2">
    <source>
        <dbReference type="ARBA" id="ARBA00009765"/>
    </source>
</evidence>
<dbReference type="InterPro" id="IPR045863">
    <property type="entry name" value="CorA_TM1_TM2"/>
</dbReference>
<dbReference type="RefSeq" id="WP_309940242.1">
    <property type="nucleotide sequence ID" value="NZ_AP025305.1"/>
</dbReference>
<dbReference type="SUPFAM" id="SSF143865">
    <property type="entry name" value="CorA soluble domain-like"/>
    <property type="match status" value="1"/>
</dbReference>
<proteinExistence type="inferred from homology"/>
<dbReference type="Proteomes" id="UP001185092">
    <property type="component" value="Unassembled WGS sequence"/>
</dbReference>
<evidence type="ECO:0000313" key="13">
    <source>
        <dbReference type="EMBL" id="MDR6240338.1"/>
    </source>
</evidence>
<comment type="subcellular location">
    <subcellularLocation>
        <location evidence="1">Cell membrane</location>
        <topology evidence="1">Multi-pass membrane protein</topology>
    </subcellularLocation>
    <subcellularLocation>
        <location evidence="12">Membrane</location>
        <topology evidence="12">Multi-pass membrane protein</topology>
    </subcellularLocation>
</comment>
<evidence type="ECO:0000256" key="4">
    <source>
        <dbReference type="ARBA" id="ARBA00022475"/>
    </source>
</evidence>
<evidence type="ECO:0000256" key="1">
    <source>
        <dbReference type="ARBA" id="ARBA00004651"/>
    </source>
</evidence>
<evidence type="ECO:0000256" key="11">
    <source>
        <dbReference type="ARBA" id="ARBA00045497"/>
    </source>
</evidence>
<dbReference type="Gene3D" id="1.20.58.340">
    <property type="entry name" value="Magnesium transport protein CorA, transmembrane region"/>
    <property type="match status" value="2"/>
</dbReference>
<evidence type="ECO:0000256" key="5">
    <source>
        <dbReference type="ARBA" id="ARBA00022692"/>
    </source>
</evidence>
<name>A0AAE3XQS0_9BACT</name>
<dbReference type="SUPFAM" id="SSF144083">
    <property type="entry name" value="Magnesium transport protein CorA, transmembrane region"/>
    <property type="match status" value="1"/>
</dbReference>
<keyword evidence="3 12" id="KW-0813">Transport</keyword>
<evidence type="ECO:0000256" key="7">
    <source>
        <dbReference type="ARBA" id="ARBA00022989"/>
    </source>
</evidence>
<keyword evidence="14" id="KW-1185">Reference proteome</keyword>
<evidence type="ECO:0000256" key="10">
    <source>
        <dbReference type="ARBA" id="ARBA00034269"/>
    </source>
</evidence>
<evidence type="ECO:0000256" key="9">
    <source>
        <dbReference type="ARBA" id="ARBA00023136"/>
    </source>
</evidence>
<sequence>MKRLNRKKVDRSTPVYTGSLVEEPVGIQTFRFNQDSLVEKKNVSTVAKLNFKSQDEICWLNVHGLNKPEVIERICKNAGVHQLVIQDILDVNQRPKFQEFEGYWFMSIKSVLPSDVSVVDIEQVSFVLSKNYVFSFQEKKADYFSHIRQRLRDNVGLVRQRGTDYLFYLMLEAILDNYFKTLSDIEEAVDAFDFINSQEKFTPELLEDIEKLKLKVSNIKKTILPIKDFMNSFKRLEFDLIEKRSGKYFWELRDLCLSLIDQCDQLTMNLESNVNLFFSVQGHRMNQVMKVLTMVATLFIPLTFLVGVYGMNFTHIPGLTWRWSYLSIWIVMLVIVGAMLAYFRRKHWF</sequence>
<dbReference type="FunFam" id="1.20.58.340:FF:000004">
    <property type="entry name" value="Magnesium transport protein CorA"/>
    <property type="match status" value="1"/>
</dbReference>
<dbReference type="GO" id="GO:0015087">
    <property type="term" value="F:cobalt ion transmembrane transporter activity"/>
    <property type="evidence" value="ECO:0007669"/>
    <property type="project" value="UniProtKB-UniRule"/>
</dbReference>
<reference evidence="13" key="1">
    <citation type="submission" date="2023-07" db="EMBL/GenBank/DDBJ databases">
        <title>Genomic Encyclopedia of Type Strains, Phase IV (KMG-IV): sequencing the most valuable type-strain genomes for metagenomic binning, comparative biology and taxonomic classification.</title>
        <authorList>
            <person name="Goeker M."/>
        </authorList>
    </citation>
    <scope>NUCLEOTIDE SEQUENCE</scope>
    <source>
        <strain evidence="13">DSM 26174</strain>
    </source>
</reference>
<keyword evidence="8 12" id="KW-0406">Ion transport</keyword>
<evidence type="ECO:0000256" key="3">
    <source>
        <dbReference type="ARBA" id="ARBA00022448"/>
    </source>
</evidence>
<dbReference type="InterPro" id="IPR004488">
    <property type="entry name" value="Mg/Co-transport_prot_CorA"/>
</dbReference>
<accession>A0AAE3XQS0</accession>
<dbReference type="GO" id="GO:0015095">
    <property type="term" value="F:magnesium ion transmembrane transporter activity"/>
    <property type="evidence" value="ECO:0007669"/>
    <property type="project" value="UniProtKB-UniRule"/>
</dbReference>
<dbReference type="GO" id="GO:0005886">
    <property type="term" value="C:plasma membrane"/>
    <property type="evidence" value="ECO:0007669"/>
    <property type="project" value="UniProtKB-SubCell"/>
</dbReference>
<organism evidence="13 14">
    <name type="scientific">Aureibacter tunicatorum</name>
    <dbReference type="NCBI Taxonomy" id="866807"/>
    <lineage>
        <taxon>Bacteria</taxon>
        <taxon>Pseudomonadati</taxon>
        <taxon>Bacteroidota</taxon>
        <taxon>Cytophagia</taxon>
        <taxon>Cytophagales</taxon>
        <taxon>Persicobacteraceae</taxon>
        <taxon>Aureibacter</taxon>
    </lineage>
</organism>
<dbReference type="NCBIfam" id="TIGR00383">
    <property type="entry name" value="corA"/>
    <property type="match status" value="1"/>
</dbReference>
<dbReference type="GO" id="GO:0000287">
    <property type="term" value="F:magnesium ion binding"/>
    <property type="evidence" value="ECO:0007669"/>
    <property type="project" value="TreeGrafter"/>
</dbReference>
<dbReference type="InterPro" id="IPR045861">
    <property type="entry name" value="CorA_cytoplasmic_dom"/>
</dbReference>
<dbReference type="EMBL" id="JAVDQD010000004">
    <property type="protein sequence ID" value="MDR6240338.1"/>
    <property type="molecule type" value="Genomic_DNA"/>
</dbReference>
<dbReference type="AlphaFoldDB" id="A0AAE3XQS0"/>
<protein>
    <recommendedName>
        <fullName evidence="12">Magnesium transport protein CorA</fullName>
    </recommendedName>
</protein>
<evidence type="ECO:0000256" key="6">
    <source>
        <dbReference type="ARBA" id="ARBA00022842"/>
    </source>
</evidence>
<keyword evidence="7 12" id="KW-1133">Transmembrane helix</keyword>
<keyword evidence="4 12" id="KW-1003">Cell membrane</keyword>
<keyword evidence="6 12" id="KW-0460">Magnesium</keyword>